<evidence type="ECO:0000256" key="1">
    <source>
        <dbReference type="SAM" id="MobiDB-lite"/>
    </source>
</evidence>
<dbReference type="GO" id="GO:0050770">
    <property type="term" value="P:regulation of axonogenesis"/>
    <property type="evidence" value="ECO:0007669"/>
    <property type="project" value="TreeGrafter"/>
</dbReference>
<dbReference type="AlphaFoldDB" id="A0AAN8IU52"/>
<dbReference type="InterPro" id="IPR000198">
    <property type="entry name" value="RhoGAP_dom"/>
</dbReference>
<dbReference type="InterPro" id="IPR051978">
    <property type="entry name" value="Rho-GAP_domain"/>
</dbReference>
<evidence type="ECO:0000259" key="2">
    <source>
        <dbReference type="PROSITE" id="PS50238"/>
    </source>
</evidence>
<feature type="compositionally biased region" description="Low complexity" evidence="1">
    <location>
        <begin position="260"/>
        <end position="280"/>
    </location>
</feature>
<dbReference type="SMART" id="SM00324">
    <property type="entry name" value="RhoGAP"/>
    <property type="match status" value="1"/>
</dbReference>
<reference evidence="3 4" key="1">
    <citation type="submission" date="2019-10" db="EMBL/GenBank/DDBJ databases">
        <title>Assembly and Annotation for the nematode Trichostrongylus colubriformis.</title>
        <authorList>
            <person name="Martin J."/>
        </authorList>
    </citation>
    <scope>NUCLEOTIDE SEQUENCE [LARGE SCALE GENOMIC DNA]</scope>
    <source>
        <strain evidence="3">G859</strain>
        <tissue evidence="3">Whole worm</tissue>
    </source>
</reference>
<dbReference type="InterPro" id="IPR008936">
    <property type="entry name" value="Rho_GTPase_activation_prot"/>
</dbReference>
<dbReference type="GO" id="GO:0005829">
    <property type="term" value="C:cytosol"/>
    <property type="evidence" value="ECO:0007669"/>
    <property type="project" value="TreeGrafter"/>
</dbReference>
<dbReference type="GO" id="GO:0007266">
    <property type="term" value="P:Rho protein signal transduction"/>
    <property type="evidence" value="ECO:0007669"/>
    <property type="project" value="TreeGrafter"/>
</dbReference>
<dbReference type="Pfam" id="PF00620">
    <property type="entry name" value="RhoGAP"/>
    <property type="match status" value="1"/>
</dbReference>
<dbReference type="EMBL" id="WIXE01000142">
    <property type="protein sequence ID" value="KAK5986849.1"/>
    <property type="molecule type" value="Genomic_DNA"/>
</dbReference>
<comment type="caution">
    <text evidence="3">The sequence shown here is derived from an EMBL/GenBank/DDBJ whole genome shotgun (WGS) entry which is preliminary data.</text>
</comment>
<feature type="non-terminal residue" evidence="3">
    <location>
        <position position="1"/>
    </location>
</feature>
<feature type="domain" description="Rho-GAP" evidence="2">
    <location>
        <begin position="481"/>
        <end position="673"/>
    </location>
</feature>
<dbReference type="Proteomes" id="UP001331761">
    <property type="component" value="Unassembled WGS sequence"/>
</dbReference>
<protein>
    <submittedName>
        <fullName evidence="3">Rho-GAP domain-containing protein</fullName>
    </submittedName>
</protein>
<proteinExistence type="predicted"/>
<dbReference type="Gene3D" id="1.10.555.10">
    <property type="entry name" value="Rho GTPase activation protein"/>
    <property type="match status" value="1"/>
</dbReference>
<feature type="region of interest" description="Disordered" evidence="1">
    <location>
        <begin position="425"/>
        <end position="447"/>
    </location>
</feature>
<dbReference type="GO" id="GO:0005096">
    <property type="term" value="F:GTPase activator activity"/>
    <property type="evidence" value="ECO:0007669"/>
    <property type="project" value="TreeGrafter"/>
</dbReference>
<organism evidence="3 4">
    <name type="scientific">Trichostrongylus colubriformis</name>
    <name type="common">Black scour worm</name>
    <dbReference type="NCBI Taxonomy" id="6319"/>
    <lineage>
        <taxon>Eukaryota</taxon>
        <taxon>Metazoa</taxon>
        <taxon>Ecdysozoa</taxon>
        <taxon>Nematoda</taxon>
        <taxon>Chromadorea</taxon>
        <taxon>Rhabditida</taxon>
        <taxon>Rhabditina</taxon>
        <taxon>Rhabditomorpha</taxon>
        <taxon>Strongyloidea</taxon>
        <taxon>Trichostrongylidae</taxon>
        <taxon>Trichostrongylus</taxon>
    </lineage>
</organism>
<feature type="region of interest" description="Disordered" evidence="1">
    <location>
        <begin position="259"/>
        <end position="335"/>
    </location>
</feature>
<dbReference type="PANTHER" id="PTHR46005:SF4">
    <property type="entry name" value="RHO GTPASE-ACTIVATING PROTEIN 190"/>
    <property type="match status" value="1"/>
</dbReference>
<keyword evidence="4" id="KW-1185">Reference proteome</keyword>
<dbReference type="PANTHER" id="PTHR46005">
    <property type="entry name" value="RHO GTPASE-ACTIVATING PROTEIN 190"/>
    <property type="match status" value="1"/>
</dbReference>
<evidence type="ECO:0000313" key="3">
    <source>
        <dbReference type="EMBL" id="KAK5986849.1"/>
    </source>
</evidence>
<dbReference type="PROSITE" id="PS50238">
    <property type="entry name" value="RHOGAP"/>
    <property type="match status" value="1"/>
</dbReference>
<gene>
    <name evidence="3" type="ORF">GCK32_003633</name>
</gene>
<name>A0AAN8IU52_TRICO</name>
<accession>A0AAN8IU52</accession>
<evidence type="ECO:0000313" key="4">
    <source>
        <dbReference type="Proteomes" id="UP001331761"/>
    </source>
</evidence>
<dbReference type="GO" id="GO:0008361">
    <property type="term" value="P:regulation of cell size"/>
    <property type="evidence" value="ECO:0007669"/>
    <property type="project" value="TreeGrafter"/>
</dbReference>
<dbReference type="SUPFAM" id="SSF48350">
    <property type="entry name" value="GTPase activation domain, GAP"/>
    <property type="match status" value="1"/>
</dbReference>
<sequence length="683" mass="75424">RAASFAHARAGVSRLLDDGCRTLTGKAILLVAVAELQDYFSDEETNLLLTEGSELATSIGASFITIPPDASSQQTAELARFFERVRNMVPKTSTLERPMKKNRRGFNDSYVSPAECARDKYRKSSHNMYGGYRTSQSAATLLSESSASGDSTLSSGPVERVTSAASAPALRNSISAMSISHRQATCHQRTAVLTVLNETFFSSSASSRPRRRVAPMTSPLRLPIAHETSSVPAPLATPEMIDIAPEYSVVQRPLRSRMFSNHSSTEPSSSPSQPSSAGSSMHRNEVNEPNRLTVKSPTVEWRWLPKSPCEQRRSAKTAPLKPQIAPKPTNVVNPKMVCSMPTRSVTMDVINRESVVKARQIYAQGPQQKTPALRQSLSIESFADLMGEKKKKFYFVRKVATSFRFKKPEKEPVADKLVSAPYKMSRSLPQSPHVERKPRKPACLASSEKTSNAFSWLPSRSPKRAHRTITEIIQGVVSPTDTLETLAAKNDGIPLFLTRCVEFIEKMMLDVSEEGGLELEGLYRVPGNQAQLSELEKAFREKGDVDIASLDMPVHVVATAVKNFFSCLAEPLIPTELHQDILDCINGSEVVEQLHAVMSRLTPVNRNVLIYFTSHLGRVASSPSTAMDVHNLSKVLFPTLFRPQFNDFLEMSSGTAKFQQATEVILQNAHEIFHSHQAQSLRV</sequence>